<dbReference type="RefSeq" id="WP_021799250.1">
    <property type="nucleotide sequence ID" value="NZ_CP166491.1"/>
</dbReference>
<dbReference type="Pfam" id="PF01323">
    <property type="entry name" value="DSBA"/>
    <property type="match status" value="1"/>
</dbReference>
<dbReference type="GO" id="GO:0016491">
    <property type="term" value="F:oxidoreductase activity"/>
    <property type="evidence" value="ECO:0007669"/>
    <property type="project" value="InterPro"/>
</dbReference>
<dbReference type="InterPro" id="IPR001853">
    <property type="entry name" value="DSBA-like_thioredoxin_dom"/>
</dbReference>
<evidence type="ECO:0000259" key="1">
    <source>
        <dbReference type="PROSITE" id="PS51352"/>
    </source>
</evidence>
<dbReference type="PANTHER" id="PTHR35272">
    <property type="entry name" value="THIOL:DISULFIDE INTERCHANGE PROTEIN DSBC-RELATED"/>
    <property type="match status" value="1"/>
</dbReference>
<dbReference type="FunFam" id="3.40.30.10:FF:000430">
    <property type="entry name" value="Disulfide oxidoreductase"/>
    <property type="match status" value="1"/>
</dbReference>
<protein>
    <submittedName>
        <fullName evidence="2">Disulfide bond formation protein D</fullName>
    </submittedName>
</protein>
<accession>A0AA45USS0</accession>
<dbReference type="AlphaFoldDB" id="A0AA45USS0"/>
<gene>
    <name evidence="2" type="primary">bdbD_2</name>
    <name evidence="2" type="ORF">ANAPC1_00619</name>
</gene>
<dbReference type="InterPro" id="IPR013766">
    <property type="entry name" value="Thioredoxin_domain"/>
</dbReference>
<comment type="caution">
    <text evidence="2">The sequence shown here is derived from an EMBL/GenBank/DDBJ whole genome shotgun (WGS) entry which is preliminary data.</text>
</comment>
<reference evidence="3" key="1">
    <citation type="submission" date="2016-03" db="EMBL/GenBank/DDBJ databases">
        <authorList>
            <person name="Loux Valentin"/>
        </authorList>
    </citation>
    <scope>NUCLEOTIDE SEQUENCE [LARGE SCALE GENOMIC DNA]</scope>
    <source>
        <strain evidence="3">C1</strain>
    </source>
</reference>
<dbReference type="InterPro" id="IPR036249">
    <property type="entry name" value="Thioredoxin-like_sf"/>
</dbReference>
<sequence length="255" mass="28482">MSGLEFKMGRVFCLLSLVVLVASFPLISRWVSGVKNQNQQEIEAMIEEYIYKNPHKVVSALSKGQVAINKAEMRKRVLENKDLLEDTSYPLFGNKKGEVFLVEFFDYSCGYCRTMLPQIKEILADGRVGVMLRDLPLLGEASMLAARAALAVHFINPEKYIDFYYAALVHNKMFSETEIADIAESIGISWEELERSLVQNDERISKMLADTKTLAANLNVSGTPTIVVGDSVFVGASDLQSLRDMIQSAIDAKNK</sequence>
<name>A0AA45USS0_ANAPH</name>
<dbReference type="Gene3D" id="3.40.30.10">
    <property type="entry name" value="Glutaredoxin"/>
    <property type="match status" value="1"/>
</dbReference>
<feature type="domain" description="Thioredoxin" evidence="1">
    <location>
        <begin position="61"/>
        <end position="251"/>
    </location>
</feature>
<dbReference type="InterPro" id="IPR051470">
    <property type="entry name" value="Thiol:disulfide_interchange"/>
</dbReference>
<evidence type="ECO:0000313" key="3">
    <source>
        <dbReference type="Proteomes" id="UP000078419"/>
    </source>
</evidence>
<dbReference type="CDD" id="cd03023">
    <property type="entry name" value="DsbA_Com1_like"/>
    <property type="match status" value="1"/>
</dbReference>
<evidence type="ECO:0000313" key="2">
    <source>
        <dbReference type="EMBL" id="SBO14272.1"/>
    </source>
</evidence>
<dbReference type="EMBL" id="FLLR01000019">
    <property type="protein sequence ID" value="SBO14272.1"/>
    <property type="molecule type" value="Genomic_DNA"/>
</dbReference>
<dbReference type="PANTHER" id="PTHR35272:SF3">
    <property type="entry name" value="THIOL:DISULFIDE INTERCHANGE PROTEIN DSBC"/>
    <property type="match status" value="1"/>
</dbReference>
<proteinExistence type="predicted"/>
<organism evidence="2 3">
    <name type="scientific">Anaplasma phagocytophilum</name>
    <name type="common">Ehrlichia phagocytophila</name>
    <dbReference type="NCBI Taxonomy" id="948"/>
    <lineage>
        <taxon>Bacteria</taxon>
        <taxon>Pseudomonadati</taxon>
        <taxon>Pseudomonadota</taxon>
        <taxon>Alphaproteobacteria</taxon>
        <taxon>Rickettsiales</taxon>
        <taxon>Anaplasmataceae</taxon>
        <taxon>Anaplasma</taxon>
        <taxon>phagocytophilum group</taxon>
    </lineage>
</organism>
<dbReference type="SUPFAM" id="SSF52833">
    <property type="entry name" value="Thioredoxin-like"/>
    <property type="match status" value="1"/>
</dbReference>
<dbReference type="Proteomes" id="UP000078419">
    <property type="component" value="Unassembled WGS sequence"/>
</dbReference>
<dbReference type="PROSITE" id="PS51352">
    <property type="entry name" value="THIOREDOXIN_2"/>
    <property type="match status" value="1"/>
</dbReference>